<accession>A0A3P8A966</accession>
<sequence length="40" mass="4949">MTDELVQETSQEFFKKKLDLFLRTKDNILLLFAIFFVFYR</sequence>
<feature type="transmembrane region" description="Helical" evidence="1">
    <location>
        <begin position="20"/>
        <end position="39"/>
    </location>
</feature>
<keyword evidence="1" id="KW-0812">Transmembrane</keyword>
<organism evidence="2 3">
    <name type="scientific">Schistosoma margrebowiei</name>
    <dbReference type="NCBI Taxonomy" id="48269"/>
    <lineage>
        <taxon>Eukaryota</taxon>
        <taxon>Metazoa</taxon>
        <taxon>Spiralia</taxon>
        <taxon>Lophotrochozoa</taxon>
        <taxon>Platyhelminthes</taxon>
        <taxon>Trematoda</taxon>
        <taxon>Digenea</taxon>
        <taxon>Strigeidida</taxon>
        <taxon>Schistosomatoidea</taxon>
        <taxon>Schistosomatidae</taxon>
        <taxon>Schistosoma</taxon>
    </lineage>
</organism>
<protein>
    <submittedName>
        <fullName evidence="2">Uncharacterized protein</fullName>
    </submittedName>
</protein>
<keyword evidence="1" id="KW-0472">Membrane</keyword>
<proteinExistence type="predicted"/>
<keyword evidence="3" id="KW-1185">Reference proteome</keyword>
<keyword evidence="1" id="KW-1133">Transmembrane helix</keyword>
<evidence type="ECO:0000313" key="3">
    <source>
        <dbReference type="Proteomes" id="UP000277204"/>
    </source>
</evidence>
<dbReference type="EMBL" id="UZAI01001373">
    <property type="protein sequence ID" value="VDO61248.1"/>
    <property type="molecule type" value="Genomic_DNA"/>
</dbReference>
<name>A0A3P8A966_9TREM</name>
<gene>
    <name evidence="2" type="ORF">SMRZ_LOCUS4351</name>
</gene>
<reference evidence="2 3" key="1">
    <citation type="submission" date="2018-11" db="EMBL/GenBank/DDBJ databases">
        <authorList>
            <consortium name="Pathogen Informatics"/>
        </authorList>
    </citation>
    <scope>NUCLEOTIDE SEQUENCE [LARGE SCALE GENOMIC DNA]</scope>
    <source>
        <strain evidence="2 3">Zambia</strain>
    </source>
</reference>
<dbReference type="AlphaFoldDB" id="A0A3P8A966"/>
<evidence type="ECO:0000313" key="2">
    <source>
        <dbReference type="EMBL" id="VDO61248.1"/>
    </source>
</evidence>
<dbReference type="Proteomes" id="UP000277204">
    <property type="component" value="Unassembled WGS sequence"/>
</dbReference>
<evidence type="ECO:0000256" key="1">
    <source>
        <dbReference type="SAM" id="Phobius"/>
    </source>
</evidence>